<keyword evidence="2 5" id="KW-0690">Ribosome biogenesis</keyword>
<dbReference type="PANTHER" id="PTHR33692:SF1">
    <property type="entry name" value="RIBOSOME MATURATION FACTOR RIMM"/>
    <property type="match status" value="1"/>
</dbReference>
<gene>
    <name evidence="5 8" type="primary">rimM</name>
    <name evidence="8" type="ORF">FYJ73_11105</name>
</gene>
<evidence type="ECO:0000313" key="8">
    <source>
        <dbReference type="EMBL" id="MST85203.1"/>
    </source>
</evidence>
<dbReference type="HAMAP" id="MF_00014">
    <property type="entry name" value="Ribosome_mat_RimM"/>
    <property type="match status" value="1"/>
</dbReference>
<evidence type="ECO:0000256" key="2">
    <source>
        <dbReference type="ARBA" id="ARBA00022517"/>
    </source>
</evidence>
<accession>A0A7K0KGY6</accession>
<organism evidence="8 9">
    <name type="scientific">Hallella mizrahii</name>
    <dbReference type="NCBI Taxonomy" id="2606637"/>
    <lineage>
        <taxon>Bacteria</taxon>
        <taxon>Pseudomonadati</taxon>
        <taxon>Bacteroidota</taxon>
        <taxon>Bacteroidia</taxon>
        <taxon>Bacteroidales</taxon>
        <taxon>Prevotellaceae</taxon>
        <taxon>Hallella</taxon>
    </lineage>
</organism>
<keyword evidence="3 5" id="KW-0698">rRNA processing</keyword>
<dbReference type="Pfam" id="PF24986">
    <property type="entry name" value="PRC_RimM"/>
    <property type="match status" value="1"/>
</dbReference>
<dbReference type="InterPro" id="IPR056792">
    <property type="entry name" value="PRC_RimM"/>
</dbReference>
<dbReference type="GO" id="GO:0005737">
    <property type="term" value="C:cytoplasm"/>
    <property type="evidence" value="ECO:0007669"/>
    <property type="project" value="UniProtKB-SubCell"/>
</dbReference>
<reference evidence="8 9" key="1">
    <citation type="submission" date="2019-08" db="EMBL/GenBank/DDBJ databases">
        <title>In-depth cultivation of the pig gut microbiome towards novel bacterial diversity and tailored functional studies.</title>
        <authorList>
            <person name="Wylensek D."/>
            <person name="Hitch T.C.A."/>
            <person name="Clavel T."/>
        </authorList>
    </citation>
    <scope>NUCLEOTIDE SEQUENCE [LARGE SCALE GENOMIC DNA]</scope>
    <source>
        <strain evidence="8 9">LKV-178-WT-2A</strain>
    </source>
</reference>
<dbReference type="GO" id="GO:0042274">
    <property type="term" value="P:ribosomal small subunit biogenesis"/>
    <property type="evidence" value="ECO:0007669"/>
    <property type="project" value="UniProtKB-UniRule"/>
</dbReference>
<feature type="domain" description="Ribosome maturation factor RimM PRC barrel" evidence="7">
    <location>
        <begin position="102"/>
        <end position="172"/>
    </location>
</feature>
<comment type="subunit">
    <text evidence="5">Binds ribosomal protein uS19.</text>
</comment>
<comment type="subcellular location">
    <subcellularLocation>
        <location evidence="5">Cytoplasm</location>
    </subcellularLocation>
</comment>
<dbReference type="PANTHER" id="PTHR33692">
    <property type="entry name" value="RIBOSOME MATURATION FACTOR RIMM"/>
    <property type="match status" value="1"/>
</dbReference>
<comment type="similarity">
    <text evidence="5">Belongs to the RimM family.</text>
</comment>
<evidence type="ECO:0000259" key="7">
    <source>
        <dbReference type="Pfam" id="PF24986"/>
    </source>
</evidence>
<dbReference type="InterPro" id="IPR002676">
    <property type="entry name" value="RimM_N"/>
</dbReference>
<evidence type="ECO:0000256" key="5">
    <source>
        <dbReference type="HAMAP-Rule" id="MF_00014"/>
    </source>
</evidence>
<dbReference type="Gene3D" id="2.40.30.60">
    <property type="entry name" value="RimM"/>
    <property type="match status" value="1"/>
</dbReference>
<dbReference type="InterPro" id="IPR009000">
    <property type="entry name" value="Transl_B-barrel_sf"/>
</dbReference>
<dbReference type="InterPro" id="IPR011033">
    <property type="entry name" value="PRC_barrel-like_sf"/>
</dbReference>
<dbReference type="Pfam" id="PF01782">
    <property type="entry name" value="RimM"/>
    <property type="match status" value="1"/>
</dbReference>
<comment type="caution">
    <text evidence="8">The sequence shown here is derived from an EMBL/GenBank/DDBJ whole genome shotgun (WGS) entry which is preliminary data.</text>
</comment>
<keyword evidence="1 5" id="KW-0963">Cytoplasm</keyword>
<dbReference type="RefSeq" id="WP_154534789.1">
    <property type="nucleotide sequence ID" value="NZ_VUNG01000031.1"/>
</dbReference>
<evidence type="ECO:0000256" key="1">
    <source>
        <dbReference type="ARBA" id="ARBA00022490"/>
    </source>
</evidence>
<dbReference type="GO" id="GO:0006364">
    <property type="term" value="P:rRNA processing"/>
    <property type="evidence" value="ECO:0007669"/>
    <property type="project" value="UniProtKB-UniRule"/>
</dbReference>
<evidence type="ECO:0000259" key="6">
    <source>
        <dbReference type="Pfam" id="PF01782"/>
    </source>
</evidence>
<evidence type="ECO:0000313" key="9">
    <source>
        <dbReference type="Proteomes" id="UP000438914"/>
    </source>
</evidence>
<keyword evidence="9" id="KW-1185">Reference proteome</keyword>
<evidence type="ECO:0000256" key="3">
    <source>
        <dbReference type="ARBA" id="ARBA00022552"/>
    </source>
</evidence>
<comment type="domain">
    <text evidence="5">The PRC barrel domain binds ribosomal protein uS19.</text>
</comment>
<feature type="domain" description="RimM N-terminal" evidence="6">
    <location>
        <begin position="10"/>
        <end position="90"/>
    </location>
</feature>
<proteinExistence type="inferred from homology"/>
<dbReference type="GO" id="GO:0043022">
    <property type="term" value="F:ribosome binding"/>
    <property type="evidence" value="ECO:0007669"/>
    <property type="project" value="InterPro"/>
</dbReference>
<dbReference type="SUPFAM" id="SSF50346">
    <property type="entry name" value="PRC-barrel domain"/>
    <property type="match status" value="1"/>
</dbReference>
<dbReference type="AlphaFoldDB" id="A0A7K0KGY6"/>
<protein>
    <recommendedName>
        <fullName evidence="5">Ribosome maturation factor RimM</fullName>
    </recommendedName>
</protein>
<evidence type="ECO:0000256" key="4">
    <source>
        <dbReference type="ARBA" id="ARBA00023186"/>
    </source>
</evidence>
<dbReference type="NCBIfam" id="TIGR02273">
    <property type="entry name" value="16S_RimM"/>
    <property type="match status" value="1"/>
</dbReference>
<dbReference type="SUPFAM" id="SSF50447">
    <property type="entry name" value="Translation proteins"/>
    <property type="match status" value="1"/>
</dbReference>
<dbReference type="InterPro" id="IPR011961">
    <property type="entry name" value="RimM"/>
</dbReference>
<dbReference type="InterPro" id="IPR036976">
    <property type="entry name" value="RimM_N_sf"/>
</dbReference>
<dbReference type="Proteomes" id="UP000438914">
    <property type="component" value="Unassembled WGS sequence"/>
</dbReference>
<dbReference type="EMBL" id="VUNG01000031">
    <property type="protein sequence ID" value="MST85203.1"/>
    <property type="molecule type" value="Genomic_DNA"/>
</dbReference>
<name>A0A7K0KGY6_9BACT</name>
<keyword evidence="4 5" id="KW-0143">Chaperone</keyword>
<dbReference type="Gene3D" id="2.30.30.240">
    <property type="entry name" value="PRC-barrel domain"/>
    <property type="match status" value="1"/>
</dbReference>
<sequence>MIRREDVFKIGRMGKPHGVKGEVSMQCDDDVFDRVDADYLVLDVDGILVPFFIEEYRFRSDDVVLMKLEDIDSEQQARELTGCDVYFPHSLADNGESTEVSWQQLQGFEVLDHQHDDRVVGRVAGVDVSTVNTLLEVEREDGTDVLIPASEELVVDVDIAGRQIVLDIPDGLLEL</sequence>
<comment type="function">
    <text evidence="5">An accessory protein needed during the final step in the assembly of 30S ribosomal subunit, possibly for assembly of the head region. Essential for efficient processing of 16S rRNA. May be needed both before and after RbfA during the maturation of 16S rRNA. It has affinity for free ribosomal 30S subunits but not for 70S ribosomes.</text>
</comment>
<dbReference type="GO" id="GO:0005840">
    <property type="term" value="C:ribosome"/>
    <property type="evidence" value="ECO:0007669"/>
    <property type="project" value="InterPro"/>
</dbReference>